<gene>
    <name evidence="3" type="ORF">F7Q92_03550</name>
</gene>
<evidence type="ECO:0000256" key="2">
    <source>
        <dbReference type="SAM" id="SignalP"/>
    </source>
</evidence>
<sequence length="153" mass="15796">MPCCGLHAGLRAAGARWLLAGGSALLAASAGATASGTVPVCHEGSVELLVGGPGVRCEDGPARRGPPPRSALSPPRLAGDAPSADQVPAQVPAQLQRQRDRDRQAILQQELAREQLALGTLLRAGAQADPDALRRTRDNLAALQRELGAILPR</sequence>
<organism evidence="3 4">
    <name type="scientific">Ideonella dechloratans</name>
    <dbReference type="NCBI Taxonomy" id="36863"/>
    <lineage>
        <taxon>Bacteria</taxon>
        <taxon>Pseudomonadati</taxon>
        <taxon>Pseudomonadota</taxon>
        <taxon>Betaproteobacteria</taxon>
        <taxon>Burkholderiales</taxon>
        <taxon>Sphaerotilaceae</taxon>
        <taxon>Ideonella</taxon>
    </lineage>
</organism>
<name>A0A643FFW5_IDEDE</name>
<evidence type="ECO:0008006" key="5">
    <source>
        <dbReference type="Google" id="ProtNLM"/>
    </source>
</evidence>
<feature type="chain" id="PRO_5025019163" description="DUF4124 domain-containing protein" evidence="2">
    <location>
        <begin position="35"/>
        <end position="153"/>
    </location>
</feature>
<protein>
    <recommendedName>
        <fullName evidence="5">DUF4124 domain-containing protein</fullName>
    </recommendedName>
</protein>
<reference evidence="3 4" key="1">
    <citation type="submission" date="2019-09" db="EMBL/GenBank/DDBJ databases">
        <title>Draft genome sequences of 48 bacterial type strains from the CCUG.</title>
        <authorList>
            <person name="Tunovic T."/>
            <person name="Pineiro-Iglesias B."/>
            <person name="Unosson C."/>
            <person name="Inganas E."/>
            <person name="Ohlen M."/>
            <person name="Cardew S."/>
            <person name="Jensie-Markopoulos S."/>
            <person name="Salva-Serra F."/>
            <person name="Jaen-Luchoro D."/>
            <person name="Karlsson R."/>
            <person name="Svensson-Stadler L."/>
            <person name="Chun J."/>
            <person name="Moore E."/>
        </authorList>
    </citation>
    <scope>NUCLEOTIDE SEQUENCE [LARGE SCALE GENOMIC DNA]</scope>
    <source>
        <strain evidence="3 4">CCUG 30977</strain>
    </source>
</reference>
<dbReference type="AlphaFoldDB" id="A0A643FFW5"/>
<feature type="region of interest" description="Disordered" evidence="1">
    <location>
        <begin position="54"/>
        <end position="102"/>
    </location>
</feature>
<dbReference type="EMBL" id="VZPB01000005">
    <property type="protein sequence ID" value="KAB0584597.1"/>
    <property type="molecule type" value="Genomic_DNA"/>
</dbReference>
<dbReference type="RefSeq" id="WP_151122541.1">
    <property type="nucleotide sequence ID" value="NZ_CP088081.1"/>
</dbReference>
<keyword evidence="4" id="KW-1185">Reference proteome</keyword>
<evidence type="ECO:0000313" key="3">
    <source>
        <dbReference type="EMBL" id="KAB0584597.1"/>
    </source>
</evidence>
<evidence type="ECO:0000256" key="1">
    <source>
        <dbReference type="SAM" id="MobiDB-lite"/>
    </source>
</evidence>
<dbReference type="Proteomes" id="UP000430120">
    <property type="component" value="Unassembled WGS sequence"/>
</dbReference>
<evidence type="ECO:0000313" key="4">
    <source>
        <dbReference type="Proteomes" id="UP000430120"/>
    </source>
</evidence>
<comment type="caution">
    <text evidence="3">The sequence shown here is derived from an EMBL/GenBank/DDBJ whole genome shotgun (WGS) entry which is preliminary data.</text>
</comment>
<proteinExistence type="predicted"/>
<accession>A0A643FFW5</accession>
<feature type="signal peptide" evidence="2">
    <location>
        <begin position="1"/>
        <end position="34"/>
    </location>
</feature>
<keyword evidence="2" id="KW-0732">Signal</keyword>